<proteinExistence type="predicted"/>
<dbReference type="Proteomes" id="UP000001542">
    <property type="component" value="Unassembled WGS sequence"/>
</dbReference>
<gene>
    <name evidence="1" type="ORF">TVAG_009700</name>
</gene>
<protein>
    <submittedName>
        <fullName evidence="1">Uncharacterized protein</fullName>
    </submittedName>
</protein>
<accession>A2ET46</accession>
<dbReference type="VEuPathDB" id="TrichDB:TVAG_009700"/>
<evidence type="ECO:0000313" key="1">
    <source>
        <dbReference type="EMBL" id="EAY04162.1"/>
    </source>
</evidence>
<reference evidence="1" key="2">
    <citation type="journal article" date="2007" name="Science">
        <title>Draft genome sequence of the sexually transmitted pathogen Trichomonas vaginalis.</title>
        <authorList>
            <person name="Carlton J.M."/>
            <person name="Hirt R.P."/>
            <person name="Silva J.C."/>
            <person name="Delcher A.L."/>
            <person name="Schatz M."/>
            <person name="Zhao Q."/>
            <person name="Wortman J.R."/>
            <person name="Bidwell S.L."/>
            <person name="Alsmark U.C.M."/>
            <person name="Besteiro S."/>
            <person name="Sicheritz-Ponten T."/>
            <person name="Noel C.J."/>
            <person name="Dacks J.B."/>
            <person name="Foster P.G."/>
            <person name="Simillion C."/>
            <person name="Van de Peer Y."/>
            <person name="Miranda-Saavedra D."/>
            <person name="Barton G.J."/>
            <person name="Westrop G.D."/>
            <person name="Mueller S."/>
            <person name="Dessi D."/>
            <person name="Fiori P.L."/>
            <person name="Ren Q."/>
            <person name="Paulsen I."/>
            <person name="Zhang H."/>
            <person name="Bastida-Corcuera F.D."/>
            <person name="Simoes-Barbosa A."/>
            <person name="Brown M.T."/>
            <person name="Hayes R.D."/>
            <person name="Mukherjee M."/>
            <person name="Okumura C.Y."/>
            <person name="Schneider R."/>
            <person name="Smith A.J."/>
            <person name="Vanacova S."/>
            <person name="Villalvazo M."/>
            <person name="Haas B.J."/>
            <person name="Pertea M."/>
            <person name="Feldblyum T.V."/>
            <person name="Utterback T.R."/>
            <person name="Shu C.L."/>
            <person name="Osoegawa K."/>
            <person name="de Jong P.J."/>
            <person name="Hrdy I."/>
            <person name="Horvathova L."/>
            <person name="Zubacova Z."/>
            <person name="Dolezal P."/>
            <person name="Malik S.B."/>
            <person name="Logsdon J.M. Jr."/>
            <person name="Henze K."/>
            <person name="Gupta A."/>
            <person name="Wang C.C."/>
            <person name="Dunne R.L."/>
            <person name="Upcroft J.A."/>
            <person name="Upcroft P."/>
            <person name="White O."/>
            <person name="Salzberg S.L."/>
            <person name="Tang P."/>
            <person name="Chiu C.-H."/>
            <person name="Lee Y.-S."/>
            <person name="Embley T.M."/>
            <person name="Coombs G.H."/>
            <person name="Mottram J.C."/>
            <person name="Tachezy J."/>
            <person name="Fraser-Liggett C.M."/>
            <person name="Johnson P.J."/>
        </authorList>
    </citation>
    <scope>NUCLEOTIDE SEQUENCE [LARGE SCALE GENOMIC DNA]</scope>
    <source>
        <strain evidence="1">G3</strain>
    </source>
</reference>
<name>A2ET46_TRIV3</name>
<sequence>MYLYIPSFKSYTDAFKLFNRFCRPPKDLKIYIEKFEFFKGYPSTEEMSNNQNLRNIANCEYYHVFFKYTEQSIKSPEFGYVCVMRYDGFLWDYHHFRLYVGMFDHLGELQPIVINKDGSIQYITDEEIPMNKYHKNQIYTLLDE</sequence>
<dbReference type="KEGG" id="tva:4762013"/>
<dbReference type="VEuPathDB" id="TrichDB:TVAGG3_0468140"/>
<organism evidence="1 2">
    <name type="scientific">Trichomonas vaginalis (strain ATCC PRA-98 / G3)</name>
    <dbReference type="NCBI Taxonomy" id="412133"/>
    <lineage>
        <taxon>Eukaryota</taxon>
        <taxon>Metamonada</taxon>
        <taxon>Parabasalia</taxon>
        <taxon>Trichomonadida</taxon>
        <taxon>Trichomonadidae</taxon>
        <taxon>Trichomonas</taxon>
    </lineage>
</organism>
<dbReference type="EMBL" id="DS113483">
    <property type="protein sequence ID" value="EAY04162.1"/>
    <property type="molecule type" value="Genomic_DNA"/>
</dbReference>
<keyword evidence="2" id="KW-1185">Reference proteome</keyword>
<dbReference type="InParanoid" id="A2ET46"/>
<evidence type="ECO:0000313" key="2">
    <source>
        <dbReference type="Proteomes" id="UP000001542"/>
    </source>
</evidence>
<dbReference type="AlphaFoldDB" id="A2ET46"/>
<dbReference type="RefSeq" id="XP_001316385.1">
    <property type="nucleotide sequence ID" value="XM_001316350.1"/>
</dbReference>
<reference evidence="1" key="1">
    <citation type="submission" date="2006-10" db="EMBL/GenBank/DDBJ databases">
        <authorList>
            <person name="Amadeo P."/>
            <person name="Zhao Q."/>
            <person name="Wortman J."/>
            <person name="Fraser-Liggett C."/>
            <person name="Carlton J."/>
        </authorList>
    </citation>
    <scope>NUCLEOTIDE SEQUENCE</scope>
    <source>
        <strain evidence="1">G3</strain>
    </source>
</reference>